<evidence type="ECO:0000256" key="5">
    <source>
        <dbReference type="ARBA" id="ARBA00022793"/>
    </source>
</evidence>
<organism evidence="12 13">
    <name type="scientific">Candidatus Magasanikbacteria bacterium CG10_big_fil_rev_8_21_14_0_10_40_10</name>
    <dbReference type="NCBI Taxonomy" id="1974648"/>
    <lineage>
        <taxon>Bacteria</taxon>
        <taxon>Candidatus Magasanikiibacteriota</taxon>
    </lineage>
</organism>
<dbReference type="GO" id="GO:0006527">
    <property type="term" value="P:L-arginine catabolic process"/>
    <property type="evidence" value="ECO:0007669"/>
    <property type="project" value="InterPro"/>
</dbReference>
<dbReference type="GO" id="GO:0008792">
    <property type="term" value="F:arginine decarboxylase activity"/>
    <property type="evidence" value="ECO:0007669"/>
    <property type="project" value="UniProtKB-EC"/>
</dbReference>
<gene>
    <name evidence="12" type="ORF">COU31_05030</name>
</gene>
<reference evidence="13" key="1">
    <citation type="submission" date="2017-09" db="EMBL/GenBank/DDBJ databases">
        <title>Depth-based differentiation of microbial function through sediment-hosted aquifers and enrichment of novel symbionts in the deep terrestrial subsurface.</title>
        <authorList>
            <person name="Probst A.J."/>
            <person name="Ladd B."/>
            <person name="Jarett J.K."/>
            <person name="Geller-Mcgrath D.E."/>
            <person name="Sieber C.M.K."/>
            <person name="Emerson J.B."/>
            <person name="Anantharaman K."/>
            <person name="Thomas B.C."/>
            <person name="Malmstrom R."/>
            <person name="Stieglmeier M."/>
            <person name="Klingl A."/>
            <person name="Woyke T."/>
            <person name="Ryan C.M."/>
            <person name="Banfield J.F."/>
        </authorList>
    </citation>
    <scope>NUCLEOTIDE SEQUENCE [LARGE SCALE GENOMIC DNA]</scope>
</reference>
<evidence type="ECO:0000259" key="11">
    <source>
        <dbReference type="Pfam" id="PF02784"/>
    </source>
</evidence>
<feature type="active site" description="Proton donor" evidence="10">
    <location>
        <position position="376"/>
    </location>
</feature>
<accession>A0A2M6W2J9</accession>
<dbReference type="AlphaFoldDB" id="A0A2M6W2J9"/>
<evidence type="ECO:0000256" key="2">
    <source>
        <dbReference type="ARBA" id="ARBA00001946"/>
    </source>
</evidence>
<dbReference type="GO" id="GO:0008295">
    <property type="term" value="P:spermidine biosynthetic process"/>
    <property type="evidence" value="ECO:0007669"/>
    <property type="project" value="UniProtKB-KW"/>
</dbReference>
<comment type="similarity">
    <text evidence="3">Belongs to the Orn/Lys/Arg decarboxylase class-II family. SpeA subfamily.</text>
</comment>
<dbReference type="SUPFAM" id="SSF51419">
    <property type="entry name" value="PLP-binding barrel"/>
    <property type="match status" value="1"/>
</dbReference>
<evidence type="ECO:0000256" key="10">
    <source>
        <dbReference type="PIRSR" id="PIRSR600183-50"/>
    </source>
</evidence>
<evidence type="ECO:0000256" key="1">
    <source>
        <dbReference type="ARBA" id="ARBA00001933"/>
    </source>
</evidence>
<feature type="domain" description="Orn/DAP/Arg decarboxylase 2 N-terminal" evidence="11">
    <location>
        <begin position="79"/>
        <end position="309"/>
    </location>
</feature>
<evidence type="ECO:0000256" key="8">
    <source>
        <dbReference type="ARBA" id="ARBA00023066"/>
    </source>
</evidence>
<evidence type="ECO:0000256" key="3">
    <source>
        <dbReference type="ARBA" id="ARBA00008357"/>
    </source>
</evidence>
<dbReference type="EMBL" id="PFBX01000055">
    <property type="protein sequence ID" value="PIT87023.1"/>
    <property type="molecule type" value="Genomic_DNA"/>
</dbReference>
<dbReference type="PANTHER" id="PTHR43295:SF9">
    <property type="entry name" value="BIOSYNTHETIC ARGININE DECARBOXYLASE"/>
    <property type="match status" value="1"/>
</dbReference>
<evidence type="ECO:0000313" key="13">
    <source>
        <dbReference type="Proteomes" id="UP000231183"/>
    </source>
</evidence>
<dbReference type="InterPro" id="IPR022653">
    <property type="entry name" value="De-COase2_pyr-phos_BS"/>
</dbReference>
<dbReference type="InterPro" id="IPR009006">
    <property type="entry name" value="Ala_racemase/Decarboxylase_C"/>
</dbReference>
<evidence type="ECO:0000256" key="7">
    <source>
        <dbReference type="ARBA" id="ARBA00022898"/>
    </source>
</evidence>
<dbReference type="InterPro" id="IPR029066">
    <property type="entry name" value="PLP-binding_barrel"/>
</dbReference>
<sequence length="456" mass="52465">MSKNLKKFWNLGVEEFNTQYFDINKEGNLVVKEGNYQYDVMKIIKKYGSPTEIFFPSILEDRLDDLIKLFQSYIKINRYSGKFFYHYPMKVNQNREFVLPLVTEGANLETGSANELMLVKKLWETGSLNNKIKVVCNGPKTTAYLNLIAELKSKDLDIIPIIEDLNEYEYLSKYRGNVGIRLDVDARVKSHWNHKIDRFGLSLDQIIKLGKIKNLKLLHYHIGSQIELLKDVMVPMRKAMEAYVMIKKDNPSLETLDIGGGMPIPYDRKYRYSVDSLISSIIKFLNSYSKKNNIPAPNIACEWGRYIVAPAQITIFKVLAEKEIPENKNKRWYVVDGSFMNDLLDTWAIHQKWHVVPINHMDAKKMAQSWLAGMTCDADDEYTARGSHVLLPDIQSLSGEDKDLYLSIFDSGAYQDALASHHCLLSSPIKLSAQDGEIKVIRRRESPDDVAKLFGW</sequence>
<dbReference type="PANTHER" id="PTHR43295">
    <property type="entry name" value="ARGININE DECARBOXYLASE"/>
    <property type="match status" value="1"/>
</dbReference>
<evidence type="ECO:0000256" key="4">
    <source>
        <dbReference type="ARBA" id="ARBA00012426"/>
    </source>
</evidence>
<dbReference type="EC" id="4.1.1.19" evidence="4"/>
<comment type="cofactor">
    <cofactor evidence="2">
        <name>Mg(2+)</name>
        <dbReference type="ChEBI" id="CHEBI:18420"/>
    </cofactor>
</comment>
<evidence type="ECO:0000256" key="9">
    <source>
        <dbReference type="ARBA" id="ARBA00023239"/>
    </source>
</evidence>
<dbReference type="PRINTS" id="PR01180">
    <property type="entry name" value="ARGDCRBXLASE"/>
</dbReference>
<evidence type="ECO:0000256" key="6">
    <source>
        <dbReference type="ARBA" id="ARBA00022842"/>
    </source>
</evidence>
<keyword evidence="6" id="KW-0460">Magnesium</keyword>
<dbReference type="InterPro" id="IPR002985">
    <property type="entry name" value="Arg_decrbxlase"/>
</dbReference>
<keyword evidence="5" id="KW-0210">Decarboxylase</keyword>
<comment type="cofactor">
    <cofactor evidence="1 10">
        <name>pyridoxal 5'-phosphate</name>
        <dbReference type="ChEBI" id="CHEBI:597326"/>
    </cofactor>
</comment>
<dbReference type="InterPro" id="IPR022644">
    <property type="entry name" value="De-COase2_N"/>
</dbReference>
<dbReference type="PRINTS" id="PR01179">
    <property type="entry name" value="ODADCRBXLASE"/>
</dbReference>
<keyword evidence="9" id="KW-0456">Lyase</keyword>
<keyword evidence="7 10" id="KW-0663">Pyridoxal phosphate</keyword>
<dbReference type="Gene3D" id="2.40.37.10">
    <property type="entry name" value="Lyase, Ornithine Decarboxylase, Chain A, domain 1"/>
    <property type="match status" value="1"/>
</dbReference>
<dbReference type="Proteomes" id="UP000231183">
    <property type="component" value="Unassembled WGS sequence"/>
</dbReference>
<comment type="caution">
    <text evidence="12">The sequence shown here is derived from an EMBL/GenBank/DDBJ whole genome shotgun (WGS) entry which is preliminary data.</text>
</comment>
<proteinExistence type="inferred from homology"/>
<feature type="modified residue" description="N6-(pyridoxal phosphate)lysine" evidence="10">
    <location>
        <position position="90"/>
    </location>
</feature>
<dbReference type="Gene3D" id="3.20.20.10">
    <property type="entry name" value="Alanine racemase"/>
    <property type="match status" value="1"/>
</dbReference>
<dbReference type="PROSITE" id="PS00878">
    <property type="entry name" value="ODR_DC_2_1"/>
    <property type="match status" value="1"/>
</dbReference>
<name>A0A2M6W2J9_9BACT</name>
<dbReference type="SUPFAM" id="SSF50621">
    <property type="entry name" value="Alanine racemase C-terminal domain-like"/>
    <property type="match status" value="1"/>
</dbReference>
<dbReference type="InterPro" id="IPR000183">
    <property type="entry name" value="Orn/DAP/Arg_de-COase"/>
</dbReference>
<evidence type="ECO:0000313" key="12">
    <source>
        <dbReference type="EMBL" id="PIT87023.1"/>
    </source>
</evidence>
<keyword evidence="8" id="KW-0745">Spermidine biosynthesis</keyword>
<dbReference type="Pfam" id="PF02784">
    <property type="entry name" value="Orn_Arg_deC_N"/>
    <property type="match status" value="1"/>
</dbReference>
<protein>
    <recommendedName>
        <fullName evidence="4">arginine decarboxylase</fullName>
        <ecNumber evidence="4">4.1.1.19</ecNumber>
    </recommendedName>
</protein>